<reference evidence="1 2" key="1">
    <citation type="journal article" date="2022" name="Int. J. Syst. Evol. Microbiol.">
        <title>Neobacillus kokaensis sp. nov., isolated from soil.</title>
        <authorList>
            <person name="Yuki K."/>
            <person name="Matsubara H."/>
            <person name="Yamaguchi S."/>
        </authorList>
    </citation>
    <scope>NUCLEOTIDE SEQUENCE [LARGE SCALE GENOMIC DNA]</scope>
    <source>
        <strain evidence="1 2">LOB 377</strain>
    </source>
</reference>
<keyword evidence="2" id="KW-1185">Reference proteome</keyword>
<proteinExistence type="predicted"/>
<accession>A0ABQ3N597</accession>
<sequence>MDVEFGMVARVLVFFTLHPVVDEGTRLFFYIIGEILFTHNRFFFHEDLFTKGLYDDFLRIHNASGLAEFIERYLLKSYESIVI</sequence>
<gene>
    <name evidence="1" type="ORF">AM1BK_36430</name>
</gene>
<comment type="caution">
    <text evidence="1">The sequence shown here is derived from an EMBL/GenBank/DDBJ whole genome shotgun (WGS) entry which is preliminary data.</text>
</comment>
<dbReference type="Proteomes" id="UP000637074">
    <property type="component" value="Unassembled WGS sequence"/>
</dbReference>
<dbReference type="EMBL" id="BNDS01000018">
    <property type="protein sequence ID" value="GHI00101.1"/>
    <property type="molecule type" value="Genomic_DNA"/>
</dbReference>
<evidence type="ECO:0000313" key="1">
    <source>
        <dbReference type="EMBL" id="GHI00101.1"/>
    </source>
</evidence>
<protein>
    <submittedName>
        <fullName evidence="1">Uncharacterized protein</fullName>
    </submittedName>
</protein>
<evidence type="ECO:0000313" key="2">
    <source>
        <dbReference type="Proteomes" id="UP000637074"/>
    </source>
</evidence>
<name>A0ABQ3N597_9BACI</name>
<organism evidence="1 2">
    <name type="scientific">Neobacillus kokaensis</name>
    <dbReference type="NCBI Taxonomy" id="2759023"/>
    <lineage>
        <taxon>Bacteria</taxon>
        <taxon>Bacillati</taxon>
        <taxon>Bacillota</taxon>
        <taxon>Bacilli</taxon>
        <taxon>Bacillales</taxon>
        <taxon>Bacillaceae</taxon>
        <taxon>Neobacillus</taxon>
    </lineage>
</organism>